<keyword evidence="2" id="KW-1185">Reference proteome</keyword>
<dbReference type="KEGG" id="lpv:HYN51_05265"/>
<dbReference type="AlphaFoldDB" id="A0A2Y9TWY9"/>
<name>A0A2Y9TWY9_9GAMM</name>
<reference evidence="1 2" key="1">
    <citation type="journal article" date="2019" name="Int. J. Syst. Evol. Microbiol.">
        <title>Limnobaculum parvum gen. nov., sp. nov., isolated from a freshwater lake.</title>
        <authorList>
            <person name="Baek C."/>
            <person name="Shin S.K."/>
            <person name="Yi H."/>
        </authorList>
    </citation>
    <scope>NUCLEOTIDE SEQUENCE [LARGE SCALE GENOMIC DNA]</scope>
    <source>
        <strain evidence="1 2">HYN0051</strain>
    </source>
</reference>
<proteinExistence type="predicted"/>
<dbReference type="EMBL" id="CP029185">
    <property type="protein sequence ID" value="AWH88019.1"/>
    <property type="molecule type" value="Genomic_DNA"/>
</dbReference>
<dbReference type="RefSeq" id="WP_108900094.1">
    <property type="nucleotide sequence ID" value="NZ_CP029185.2"/>
</dbReference>
<dbReference type="OrthoDB" id="2087522at2"/>
<organism evidence="1 2">
    <name type="scientific">Limnobaculum parvum</name>
    <dbReference type="NCBI Taxonomy" id="2172103"/>
    <lineage>
        <taxon>Bacteria</taxon>
        <taxon>Pseudomonadati</taxon>
        <taxon>Pseudomonadota</taxon>
        <taxon>Gammaproteobacteria</taxon>
        <taxon>Enterobacterales</taxon>
        <taxon>Budviciaceae</taxon>
        <taxon>Limnobaculum</taxon>
    </lineage>
</organism>
<gene>
    <name evidence="1" type="ORF">HYN51_05265</name>
</gene>
<sequence length="313" mass="34671">MLFDRVAELIVGEANGNAVIINDLRFSFSIEKDNDKSTNKLTLKVYNMNKQTRSVVERVNNNVILKAGYKNDIGAVTIFTGSVVSAWTISVGNDIITELSVRDGILPLRDTKISLSYMKGTSALSILDDVMASFAIPVKPLPKNLIDKFYSGGYSFCGKAEGAMSEICNYLGLTWSIQNNEIQILDKNRPFGDEIVVLTPENGLINIPERIIDATRKKSQGDSSPPSGMVLSESLKEGEHFQIDGYKVNCLLQPRIYPGCYVGLESNVLLLDPLIDSSNTRRPRAFFRAETVVHRGDTHEDDWLTECQLKAIG</sequence>
<dbReference type="Proteomes" id="UP000244908">
    <property type="component" value="Chromosome"/>
</dbReference>
<accession>A0A2Y9TWY9</accession>
<evidence type="ECO:0000313" key="2">
    <source>
        <dbReference type="Proteomes" id="UP000244908"/>
    </source>
</evidence>
<dbReference type="NCBIfam" id="NF047561">
    <property type="entry name" value="orf58_phage_fam"/>
    <property type="match status" value="1"/>
</dbReference>
<evidence type="ECO:0000313" key="1">
    <source>
        <dbReference type="EMBL" id="AWH88019.1"/>
    </source>
</evidence>
<protein>
    <submittedName>
        <fullName evidence="1">Uncharacterized protein</fullName>
    </submittedName>
</protein>